<dbReference type="RefSeq" id="WP_122547398.1">
    <property type="nucleotide sequence ID" value="NZ_QWIV01000014.1"/>
</dbReference>
<protein>
    <submittedName>
        <fullName evidence="2">DUF1266 domain-containing protein</fullName>
    </submittedName>
</protein>
<reference evidence="2 3" key="1">
    <citation type="submission" date="2018-08" db="EMBL/GenBank/DDBJ databases">
        <title>Chryseobacterium nematophagum: a novel matrix digesting pathogen of nematodes.</title>
        <authorList>
            <person name="Page A."/>
            <person name="Roberts M."/>
            <person name="Felix M.-A."/>
            <person name="Weir W."/>
        </authorList>
    </citation>
    <scope>NUCLEOTIDE SEQUENCE [LARGE SCALE GENOMIC DNA]</scope>
    <source>
        <strain evidence="2 3">JUb275</strain>
    </source>
</reference>
<name>A0A3M7L690_9FLAO</name>
<dbReference type="InterPro" id="IPR009677">
    <property type="entry name" value="DUF1266"/>
</dbReference>
<evidence type="ECO:0000259" key="1">
    <source>
        <dbReference type="Pfam" id="PF06889"/>
    </source>
</evidence>
<dbReference type="AlphaFoldDB" id="A0A3M7L690"/>
<gene>
    <name evidence="2" type="ORF">D1632_11460</name>
</gene>
<proteinExistence type="predicted"/>
<sequence>MGLFSKIFNAFKSIRLNDKSVVVGQQLDHLLISSMYAEQQSAYLNSYVTGLSSAKLKTLLEEYWQIFDKDCAVEVLLDLQNRNQDKYLDVVYEAFEDKENYAAILKSNLPGKEDVFKHYLEIYRRLNNVVPELIEQNIILNFTEIKKIKDTAWNYGRGSFLARCCYEVGYISEVELKDYLQKSYTGLKTYCSTWKEYTTSYLFGRAIWGGPNNSGMVQIAYDLLNHEKSPLKNKTYL</sequence>
<evidence type="ECO:0000313" key="2">
    <source>
        <dbReference type="EMBL" id="RMZ58241.1"/>
    </source>
</evidence>
<dbReference type="Pfam" id="PF06889">
    <property type="entry name" value="DUF1266"/>
    <property type="match status" value="1"/>
</dbReference>
<dbReference type="Proteomes" id="UP000267524">
    <property type="component" value="Unassembled WGS sequence"/>
</dbReference>
<feature type="domain" description="DUF1266" evidence="1">
    <location>
        <begin position="60"/>
        <end position="233"/>
    </location>
</feature>
<organism evidence="2 3">
    <name type="scientific">Chryseobacterium nematophagum</name>
    <dbReference type="NCBI Taxonomy" id="2305228"/>
    <lineage>
        <taxon>Bacteria</taxon>
        <taxon>Pseudomonadati</taxon>
        <taxon>Bacteroidota</taxon>
        <taxon>Flavobacteriia</taxon>
        <taxon>Flavobacteriales</taxon>
        <taxon>Weeksellaceae</taxon>
        <taxon>Chryseobacterium group</taxon>
        <taxon>Chryseobacterium</taxon>
    </lineage>
</organism>
<evidence type="ECO:0000313" key="3">
    <source>
        <dbReference type="Proteomes" id="UP000267524"/>
    </source>
</evidence>
<keyword evidence="3" id="KW-1185">Reference proteome</keyword>
<comment type="caution">
    <text evidence="2">The sequence shown here is derived from an EMBL/GenBank/DDBJ whole genome shotgun (WGS) entry which is preliminary data.</text>
</comment>
<accession>A0A3M7L690</accession>
<dbReference type="EMBL" id="QWIV01000014">
    <property type="protein sequence ID" value="RMZ58241.1"/>
    <property type="molecule type" value="Genomic_DNA"/>
</dbReference>